<reference evidence="7" key="1">
    <citation type="submission" date="2021-05" db="EMBL/GenBank/DDBJ databases">
        <title>Pangenome of Leuconostoc gelidum warrants species status for Leuconostoc gelidum subsp. gasicomitatum.</title>
        <authorList>
            <person name="Johansson P."/>
            <person name="Sade E."/>
            <person name="Hultman J."/>
            <person name="Auvinen P."/>
            <person name="Bjorkroth J."/>
        </authorList>
    </citation>
    <scope>NUCLEOTIDE SEQUENCE</scope>
    <source>
        <strain evidence="7">A.21.4</strain>
    </source>
</reference>
<feature type="transmembrane region" description="Helical" evidence="6">
    <location>
        <begin position="12"/>
        <end position="30"/>
    </location>
</feature>
<protein>
    <submittedName>
        <fullName evidence="7">Permease</fullName>
    </submittedName>
</protein>
<feature type="transmembrane region" description="Helical" evidence="6">
    <location>
        <begin position="160"/>
        <end position="179"/>
    </location>
</feature>
<evidence type="ECO:0000256" key="1">
    <source>
        <dbReference type="ARBA" id="ARBA00004651"/>
    </source>
</evidence>
<keyword evidence="2" id="KW-1003">Cell membrane</keyword>
<dbReference type="RefSeq" id="WP_224144130.1">
    <property type="nucleotide sequence ID" value="NZ_CBCPIF010000001.1"/>
</dbReference>
<feature type="transmembrane region" description="Helical" evidence="6">
    <location>
        <begin position="79"/>
        <end position="101"/>
    </location>
</feature>
<feature type="transmembrane region" description="Helical" evidence="6">
    <location>
        <begin position="246"/>
        <end position="266"/>
    </location>
</feature>
<comment type="caution">
    <text evidence="7">The sequence shown here is derived from an EMBL/GenBank/DDBJ whole genome shotgun (WGS) entry which is preliminary data.</text>
</comment>
<keyword evidence="3 6" id="KW-0812">Transmembrane</keyword>
<feature type="transmembrane region" description="Helical" evidence="6">
    <location>
        <begin position="36"/>
        <end position="58"/>
    </location>
</feature>
<evidence type="ECO:0000256" key="5">
    <source>
        <dbReference type="ARBA" id="ARBA00023136"/>
    </source>
</evidence>
<evidence type="ECO:0000256" key="4">
    <source>
        <dbReference type="ARBA" id="ARBA00022989"/>
    </source>
</evidence>
<proteinExistence type="predicted"/>
<comment type="subcellular location">
    <subcellularLocation>
        <location evidence="1">Cell membrane</location>
        <topology evidence="1">Multi-pass membrane protein</topology>
    </subcellularLocation>
</comment>
<dbReference type="EMBL" id="JAHBFI010000013">
    <property type="protein sequence ID" value="MBZ5962551.1"/>
    <property type="molecule type" value="Genomic_DNA"/>
</dbReference>
<keyword evidence="4 6" id="KW-1133">Transmembrane helix</keyword>
<evidence type="ECO:0000313" key="7">
    <source>
        <dbReference type="EMBL" id="MBZ5962551.1"/>
    </source>
</evidence>
<dbReference type="PANTHER" id="PTHR23513">
    <property type="entry name" value="INTEGRAL MEMBRANE EFFLUX PROTEIN-RELATED"/>
    <property type="match status" value="1"/>
</dbReference>
<feature type="transmembrane region" description="Helical" evidence="6">
    <location>
        <begin position="206"/>
        <end position="226"/>
    </location>
</feature>
<organism evidence="7 8">
    <name type="scientific">Leuconostoc gasicomitatum</name>
    <dbReference type="NCBI Taxonomy" id="115778"/>
    <lineage>
        <taxon>Bacteria</taxon>
        <taxon>Bacillati</taxon>
        <taxon>Bacillota</taxon>
        <taxon>Bacilli</taxon>
        <taxon>Lactobacillales</taxon>
        <taxon>Lactobacillaceae</taxon>
        <taxon>Leuconostoc</taxon>
        <taxon>Leuconostoc gelidum group</taxon>
    </lineage>
</organism>
<evidence type="ECO:0000256" key="6">
    <source>
        <dbReference type="SAM" id="Phobius"/>
    </source>
</evidence>
<feature type="transmembrane region" description="Helical" evidence="6">
    <location>
        <begin position="303"/>
        <end position="325"/>
    </location>
</feature>
<evidence type="ECO:0000313" key="8">
    <source>
        <dbReference type="Proteomes" id="UP000752647"/>
    </source>
</evidence>
<name>A0A9Q3XU87_9LACO</name>
<dbReference type="Proteomes" id="UP000752647">
    <property type="component" value="Unassembled WGS sequence"/>
</dbReference>
<dbReference type="PANTHER" id="PTHR23513:SF6">
    <property type="entry name" value="MAJOR FACILITATOR SUPERFAMILY ASSOCIATED DOMAIN-CONTAINING PROTEIN"/>
    <property type="match status" value="1"/>
</dbReference>
<accession>A0A9Q3XU87</accession>
<dbReference type="InterPro" id="IPR036259">
    <property type="entry name" value="MFS_trans_sf"/>
</dbReference>
<gene>
    <name evidence="7" type="ORF">KIJ12_05220</name>
</gene>
<evidence type="ECO:0000256" key="3">
    <source>
        <dbReference type="ARBA" id="ARBA00022692"/>
    </source>
</evidence>
<feature type="transmembrane region" description="Helical" evidence="6">
    <location>
        <begin position="278"/>
        <end position="297"/>
    </location>
</feature>
<dbReference type="GO" id="GO:0005886">
    <property type="term" value="C:plasma membrane"/>
    <property type="evidence" value="ECO:0007669"/>
    <property type="project" value="UniProtKB-SubCell"/>
</dbReference>
<keyword evidence="5 6" id="KW-0472">Membrane</keyword>
<feature type="transmembrane region" description="Helical" evidence="6">
    <location>
        <begin position="364"/>
        <end position="385"/>
    </location>
</feature>
<dbReference type="SUPFAM" id="SSF103473">
    <property type="entry name" value="MFS general substrate transporter"/>
    <property type="match status" value="1"/>
</dbReference>
<evidence type="ECO:0000256" key="2">
    <source>
        <dbReference type="ARBA" id="ARBA00022475"/>
    </source>
</evidence>
<dbReference type="AlphaFoldDB" id="A0A9Q3XU87"/>
<sequence length="389" mass="43756">MPNKKQLFSYRIFDELGDWFYYFVIVLIVFKTSNDNAIYLGVLSASYTVPGLVFSRLLARTLRKHNIRSSLLSMATIRVFVLVAMFIFITNTLFVIILVFLEQILSLGSKLAFQNMIVDIEEDEDVLKSFNRDVTIWSTAARLCVIPIYFLLTKQFSDEIFVLLDAIFMVFALISIGLISNDTSFSKSIVNVKLERSQTVFDKNRFDGLTIWLIVLLSSIGVANAFTDAYGISAINFISNNTKIQYAIAVFVMTIAELISGMTSKLVDNQLSGHKRNYLISIMVLLSGVLMIGAGLFKTMIILLTSLVICRIFFIWIQLYALAYFQQKFKNQIMSVLAVQNMALDGVALGNSIIGGFLINQLGIISYMLMIGVNCIIFGLAFILMRKGN</sequence>